<dbReference type="PANTHER" id="PTHR32063">
    <property type="match status" value="1"/>
</dbReference>
<dbReference type="Gene3D" id="3.30.70.1320">
    <property type="entry name" value="Multidrug efflux transporter AcrB pore domain like"/>
    <property type="match status" value="1"/>
</dbReference>
<dbReference type="EMBL" id="LNCU01000092">
    <property type="protein sequence ID" value="KWV50896.1"/>
    <property type="molecule type" value="Genomic_DNA"/>
</dbReference>
<name>A0A109JL80_9BRAD</name>
<dbReference type="Proteomes" id="UP000057737">
    <property type="component" value="Unassembled WGS sequence"/>
</dbReference>
<feature type="transmembrane region" description="Helical" evidence="1">
    <location>
        <begin position="373"/>
        <end position="393"/>
    </location>
</feature>
<dbReference type="GO" id="GO:0005886">
    <property type="term" value="C:plasma membrane"/>
    <property type="evidence" value="ECO:0007669"/>
    <property type="project" value="TreeGrafter"/>
</dbReference>
<feature type="transmembrane region" description="Helical" evidence="1">
    <location>
        <begin position="905"/>
        <end position="924"/>
    </location>
</feature>
<organism evidence="2 3">
    <name type="scientific">Bradyrhizobium macuxiense</name>
    <dbReference type="NCBI Taxonomy" id="1755647"/>
    <lineage>
        <taxon>Bacteria</taxon>
        <taxon>Pseudomonadati</taxon>
        <taxon>Pseudomonadota</taxon>
        <taxon>Alphaproteobacteria</taxon>
        <taxon>Hyphomicrobiales</taxon>
        <taxon>Nitrobacteraceae</taxon>
        <taxon>Bradyrhizobium</taxon>
    </lineage>
</organism>
<feature type="transmembrane region" description="Helical" evidence="1">
    <location>
        <begin position="1006"/>
        <end position="1027"/>
    </location>
</feature>
<protein>
    <submittedName>
        <fullName evidence="2">Cytochrome C peroxidase</fullName>
    </submittedName>
</protein>
<feature type="transmembrane region" description="Helical" evidence="1">
    <location>
        <begin position="12"/>
        <end position="32"/>
    </location>
</feature>
<dbReference type="OrthoDB" id="9758757at2"/>
<sequence>MIKSILQFGLTRSAVIVLGLAVFCAAGIAAFYKLNIEAYPNPAPVILEITAQAAGLSAEEMEKYYTIPMEVGLYPTPGVVNIRSTSFYGLSFVRVTFKYGTDYYFALTQAANSLTQNVQLPGNQVPQIQQSSLVGEIFRYQLVGPPNFGLTNLRTLQDYVVARRLMTIPGVVQINSWGGTTKQFNVDADLEKLEAYNITVPQLISALGNSNVNVGGREIAIGQQSVNIRGIGLINSGGEDDVTKGYRVRDIENIVLTQSNGLPIQIKDVAKVSVGYVPRLGIAGKDKDDDVAAAIVVMGRTQHTNDIVPKVEEEVTKMNSDGTLPPGVKIVPYYDRTSLVNVTTHTVLHNLVFGCLLVFVIQWVFLGDLRSALIVSANIPFALFFAIIILVLQGEDANLLSLGAVDFGIIVDSAVIMMENIFRNFQSAPEHRLRVLQNLAQGYWGPDPTTSPNGQAAPVWTERLRMIFVSALQVDKAVFFTAAITVTAFVPLFTMQGVEGQIFGPMARTYGYALAGALLATFTVTPVLASLLLPKQIEETETVIVRALRRTYTPVLRWSLSHLKVAVAAGVIFLGLSGLAASRLGSEFLPALEEGNFWIRASMPPTMSLEAGTGPTRKMREILLRHPEIITVVSQHGRPDNGSDASPFSNVELFAPIKPFDQWPPGLTKEKLTEELQKEFDEELPGVTFNFSQYIQDNVEEALSGVKGANSVKIIGPNLAVLEQLATKVAEEMGKVQGVADLGIFHLVGQPNLNIKVNREKAARYGLNTGDVTTVVQAALGGTNATTVLEGDRQFGVAVRLDPKFRQSIDAVREIKVAYQTPSGTNAYIPLSELADISLDTGASFIYRERSQRYIPIKFSVRGRDLGSTVAEAQRRVADAVQLPSGYRLIWSGEFDNLEAAKSRLMIVVPVTLLLIFVLLYSLFNSLRDSLLALAGIPFAVGGGLIALYLTGLDFSISAAIGFISLFGVAVMDGILNITYFRELRASGLSIAEAVFNGAEQRMRPMLMTALSAGVGLFPAALSHGIGSQVQRPLATVVVGGMFIGPLLLLIVAPALRKIFLSREHAASPDETPAAAPPEAAH</sequence>
<feature type="transmembrane region" description="Helical" evidence="1">
    <location>
        <begin position="1033"/>
        <end position="1056"/>
    </location>
</feature>
<feature type="transmembrane region" description="Helical" evidence="1">
    <location>
        <begin position="510"/>
        <end position="534"/>
    </location>
</feature>
<feature type="transmembrane region" description="Helical" evidence="1">
    <location>
        <begin position="347"/>
        <end position="366"/>
    </location>
</feature>
<dbReference type="Gene3D" id="1.20.1640.10">
    <property type="entry name" value="Multidrug efflux transporter AcrB transmembrane domain"/>
    <property type="match status" value="2"/>
</dbReference>
<keyword evidence="1" id="KW-0812">Transmembrane</keyword>
<dbReference type="PANTHER" id="PTHR32063:SF12">
    <property type="entry name" value="CATION EFFLUX SYSTEM PROTEIN"/>
    <property type="match status" value="1"/>
</dbReference>
<evidence type="ECO:0000313" key="3">
    <source>
        <dbReference type="Proteomes" id="UP000057737"/>
    </source>
</evidence>
<feature type="transmembrane region" description="Helical" evidence="1">
    <location>
        <begin position="477"/>
        <end position="498"/>
    </location>
</feature>
<dbReference type="Gene3D" id="3.30.2090.10">
    <property type="entry name" value="Multidrug efflux transporter AcrB TolC docking domain, DN and DC subdomains"/>
    <property type="match status" value="2"/>
</dbReference>
<dbReference type="AlphaFoldDB" id="A0A109JL80"/>
<dbReference type="Pfam" id="PF00873">
    <property type="entry name" value="ACR_tran"/>
    <property type="match status" value="1"/>
</dbReference>
<dbReference type="SUPFAM" id="SSF82866">
    <property type="entry name" value="Multidrug efflux transporter AcrB transmembrane domain"/>
    <property type="match status" value="2"/>
</dbReference>
<proteinExistence type="predicted"/>
<reference evidence="2 3" key="1">
    <citation type="submission" date="2015-11" db="EMBL/GenBank/DDBJ databases">
        <title>Draft Genome Sequence of the Strain BR 10303 (Bradyrhizobium sp.) isolated from nodules of Centrolobium paraense.</title>
        <authorList>
            <person name="Zelli J.E."/>
            <person name="Simoes-Araujo J.L."/>
            <person name="Barauna A.C."/>
            <person name="Silva K."/>
        </authorList>
    </citation>
    <scope>NUCLEOTIDE SEQUENCE [LARGE SCALE GENOMIC DNA]</scope>
    <source>
        <strain evidence="2 3">BR 10303</strain>
    </source>
</reference>
<evidence type="ECO:0000256" key="1">
    <source>
        <dbReference type="SAM" id="Phobius"/>
    </source>
</evidence>
<dbReference type="GO" id="GO:0042910">
    <property type="term" value="F:xenobiotic transmembrane transporter activity"/>
    <property type="evidence" value="ECO:0007669"/>
    <property type="project" value="TreeGrafter"/>
</dbReference>
<feature type="transmembrane region" description="Helical" evidence="1">
    <location>
        <begin position="931"/>
        <end position="951"/>
    </location>
</feature>
<feature type="transmembrane region" description="Helical" evidence="1">
    <location>
        <begin position="957"/>
        <end position="981"/>
    </location>
</feature>
<evidence type="ECO:0000313" key="2">
    <source>
        <dbReference type="EMBL" id="KWV50896.1"/>
    </source>
</evidence>
<accession>A0A109JL80</accession>
<gene>
    <name evidence="2" type="ORF">AS156_13745</name>
</gene>
<dbReference type="PRINTS" id="PR00702">
    <property type="entry name" value="ACRIFLAVINRP"/>
</dbReference>
<keyword evidence="2" id="KW-0560">Oxidoreductase</keyword>
<dbReference type="InterPro" id="IPR027463">
    <property type="entry name" value="AcrB_DN_DC_subdom"/>
</dbReference>
<dbReference type="Gene3D" id="3.30.70.1430">
    <property type="entry name" value="Multidrug efflux transporter AcrB pore domain"/>
    <property type="match status" value="2"/>
</dbReference>
<keyword evidence="3" id="KW-1185">Reference proteome</keyword>
<keyword evidence="1" id="KW-0472">Membrane</keyword>
<dbReference type="Gene3D" id="3.30.70.1440">
    <property type="entry name" value="Multidrug efflux transporter AcrB pore domain"/>
    <property type="match status" value="1"/>
</dbReference>
<dbReference type="RefSeq" id="WP_066511362.1">
    <property type="nucleotide sequence ID" value="NZ_LNCU01000092.1"/>
</dbReference>
<dbReference type="SUPFAM" id="SSF82693">
    <property type="entry name" value="Multidrug efflux transporter AcrB pore domain, PN1, PN2, PC1 and PC2 subdomains"/>
    <property type="match status" value="3"/>
</dbReference>
<keyword evidence="1" id="KW-1133">Transmembrane helix</keyword>
<comment type="caution">
    <text evidence="2">The sequence shown here is derived from an EMBL/GenBank/DDBJ whole genome shotgun (WGS) entry which is preliminary data.</text>
</comment>
<feature type="transmembrane region" description="Helical" evidence="1">
    <location>
        <begin position="555"/>
        <end position="576"/>
    </location>
</feature>
<dbReference type="GO" id="GO:0004601">
    <property type="term" value="F:peroxidase activity"/>
    <property type="evidence" value="ECO:0007669"/>
    <property type="project" value="UniProtKB-KW"/>
</dbReference>
<keyword evidence="2" id="KW-0575">Peroxidase</keyword>
<dbReference type="InterPro" id="IPR001036">
    <property type="entry name" value="Acrflvin-R"/>
</dbReference>
<dbReference type="SUPFAM" id="SSF82714">
    <property type="entry name" value="Multidrug efflux transporter AcrB TolC docking domain, DN and DC subdomains"/>
    <property type="match status" value="2"/>
</dbReference>